<evidence type="ECO:0000313" key="1">
    <source>
        <dbReference type="EMBL" id="MBE5063915.1"/>
    </source>
</evidence>
<dbReference type="EMBL" id="JADCKL010000011">
    <property type="protein sequence ID" value="MBE5063915.1"/>
    <property type="molecule type" value="Genomic_DNA"/>
</dbReference>
<protein>
    <submittedName>
        <fullName evidence="1">Uncharacterized protein</fullName>
    </submittedName>
</protein>
<proteinExistence type="predicted"/>
<sequence length="319" mass="37220">MKILACTVYCSAYYQSSLQLPEAIKDLPEAIRYAEEHVNEIPLGTLKYIPDSDEISEIGCEILEFDETDTAETRENIREELLGRAIFDFIDGIKDLESQAETWEDQELANSLTRFADQYYPADAVREILEDGEGILSGAQKLDEKKNPYYYLEGFDVDGFPYVFRTIAADDLAEILHFIERTEVFHYLLPKYSDFQFEWVWQIQEEETSHPVYFYPMVYGDTELTAFLDKLQDWYLSGTNEKSSVSEFIQIINGLLHGYVVLNPQYLDLFMHFEEWKALLPKDGKKRYLETYEKIKKGSTPAVRSEYRGSFKKDAMKEL</sequence>
<keyword evidence="2" id="KW-1185">Reference proteome</keyword>
<reference evidence="1 2" key="1">
    <citation type="submission" date="2020-10" db="EMBL/GenBank/DDBJ databases">
        <title>ChiBAC.</title>
        <authorList>
            <person name="Zenner C."/>
            <person name="Hitch T.C.A."/>
            <person name="Clavel T."/>
        </authorList>
    </citation>
    <scope>NUCLEOTIDE SEQUENCE [LARGE SCALE GENOMIC DNA]</scope>
    <source>
        <strain evidence="1 2">DSM 108991</strain>
    </source>
</reference>
<dbReference type="Proteomes" id="UP000758652">
    <property type="component" value="Unassembled WGS sequence"/>
</dbReference>
<comment type="caution">
    <text evidence="1">The sequence shown here is derived from an EMBL/GenBank/DDBJ whole genome shotgun (WGS) entry which is preliminary data.</text>
</comment>
<accession>A0ABR9RN08</accession>
<dbReference type="RefSeq" id="WP_226395325.1">
    <property type="nucleotide sequence ID" value="NZ_JADCKL010000011.1"/>
</dbReference>
<gene>
    <name evidence="1" type="ORF">INF30_11690</name>
</gene>
<evidence type="ECO:0000313" key="2">
    <source>
        <dbReference type="Proteomes" id="UP000758652"/>
    </source>
</evidence>
<name>A0ABR9RN08_9FIRM</name>
<organism evidence="1 2">
    <name type="scientific">Claveliimonas monacensis</name>
    <dbReference type="NCBI Taxonomy" id="2779351"/>
    <lineage>
        <taxon>Bacteria</taxon>
        <taxon>Bacillati</taxon>
        <taxon>Bacillota</taxon>
        <taxon>Clostridia</taxon>
        <taxon>Lachnospirales</taxon>
        <taxon>Lachnospiraceae</taxon>
        <taxon>Claveliimonas</taxon>
    </lineage>
</organism>